<comment type="caution">
    <text evidence="1">The sequence shown here is derived from an EMBL/GenBank/DDBJ whole genome shotgun (WGS) entry which is preliminary data.</text>
</comment>
<keyword evidence="2" id="KW-1185">Reference proteome</keyword>
<organism evidence="1 2">
    <name type="scientific">Dioscorea alata</name>
    <name type="common">Purple yam</name>
    <dbReference type="NCBI Taxonomy" id="55571"/>
    <lineage>
        <taxon>Eukaryota</taxon>
        <taxon>Viridiplantae</taxon>
        <taxon>Streptophyta</taxon>
        <taxon>Embryophyta</taxon>
        <taxon>Tracheophyta</taxon>
        <taxon>Spermatophyta</taxon>
        <taxon>Magnoliopsida</taxon>
        <taxon>Liliopsida</taxon>
        <taxon>Dioscoreales</taxon>
        <taxon>Dioscoreaceae</taxon>
        <taxon>Dioscorea</taxon>
    </lineage>
</organism>
<accession>A0ACB7WJF3</accession>
<reference evidence="2" key="1">
    <citation type="journal article" date="2022" name="Nat. Commun.">
        <title>Chromosome evolution and the genetic basis of agronomically important traits in greater yam.</title>
        <authorList>
            <person name="Bredeson J.V."/>
            <person name="Lyons J.B."/>
            <person name="Oniyinde I.O."/>
            <person name="Okereke N.R."/>
            <person name="Kolade O."/>
            <person name="Nnabue I."/>
            <person name="Nwadili C.O."/>
            <person name="Hribova E."/>
            <person name="Parker M."/>
            <person name="Nwogha J."/>
            <person name="Shu S."/>
            <person name="Carlson J."/>
            <person name="Kariba R."/>
            <person name="Muthemba S."/>
            <person name="Knop K."/>
            <person name="Barton G.J."/>
            <person name="Sherwood A.V."/>
            <person name="Lopez-Montes A."/>
            <person name="Asiedu R."/>
            <person name="Jamnadass R."/>
            <person name="Muchugi A."/>
            <person name="Goodstein D."/>
            <person name="Egesi C.N."/>
            <person name="Featherston J."/>
            <person name="Asfaw A."/>
            <person name="Simpson G.G."/>
            <person name="Dolezel J."/>
            <person name="Hendre P.S."/>
            <person name="Van Deynze A."/>
            <person name="Kumar P.L."/>
            <person name="Obidiegwu J.E."/>
            <person name="Bhattacharjee R."/>
            <person name="Rokhsar D.S."/>
        </authorList>
    </citation>
    <scope>NUCLEOTIDE SEQUENCE [LARGE SCALE GENOMIC DNA]</scope>
    <source>
        <strain evidence="2">cv. TDa95/00328</strain>
    </source>
</reference>
<name>A0ACB7WJF3_DIOAL</name>
<sequence length="393" mass="43605">MDVFGFSGVLSSGHRHLHHSDVVLDGTNYIPWKLTVKRILDGTRVLRHVDGTNTAPVAPSIPDSTTSSEAFALLIAFEQKMEKWAADDSTAKMIICQTVTLEIRTQIADLPSAYEMWHYLERRYCGSSQAQLYTLYQALTSLQQGEDTVDQFYSRYCALWRQIDALTPSYCAVHAAQILTCSESCSRRRSHDETRRMYEFIMRLRPEFESTRAQLLHAPSAYSLDEAFAFVRAEETRLRASFTGGGSALAVSRPPVSSTSSSTRSLAPLPVSSRPPSRPKKTMTCHYCGILGHLERDCRKKQRGFPRSVSHGASSSTPPLLPLPHSPQAHSVQASHAPSSSAPLSATDQHLFAMFRQFQQSHLGDSTGHARSAQVPPSSPGSQWEGDWSWPPP</sequence>
<protein>
    <submittedName>
        <fullName evidence="1">Zinc finger CCHC-type protein</fullName>
    </submittedName>
</protein>
<dbReference type="EMBL" id="CM037013">
    <property type="protein sequence ID" value="KAH7688388.1"/>
    <property type="molecule type" value="Genomic_DNA"/>
</dbReference>
<proteinExistence type="predicted"/>
<dbReference type="Proteomes" id="UP000827976">
    <property type="component" value="Chromosome 3"/>
</dbReference>
<gene>
    <name evidence="1" type="ORF">IHE45_03G030300</name>
</gene>
<evidence type="ECO:0000313" key="1">
    <source>
        <dbReference type="EMBL" id="KAH7688388.1"/>
    </source>
</evidence>
<evidence type="ECO:0000313" key="2">
    <source>
        <dbReference type="Proteomes" id="UP000827976"/>
    </source>
</evidence>